<reference evidence="2 3" key="1">
    <citation type="submission" date="2020-12" db="EMBL/GenBank/DDBJ databases">
        <title>Complete genome sequence of Burkholderia anthina BJQ0011.</title>
        <authorList>
            <person name="Xu Y."/>
        </authorList>
    </citation>
    <scope>NUCLEOTIDE SEQUENCE [LARGE SCALE GENOMIC DNA]</scope>
    <source>
        <strain evidence="2 3">BJQ0011</strain>
    </source>
</reference>
<feature type="chain" id="PRO_5032813999" evidence="1">
    <location>
        <begin position="30"/>
        <end position="142"/>
    </location>
</feature>
<evidence type="ECO:0000313" key="3">
    <source>
        <dbReference type="Proteomes" id="UP000596205"/>
    </source>
</evidence>
<gene>
    <name evidence="2" type="ORF">JFN94_19855</name>
</gene>
<proteinExistence type="predicted"/>
<evidence type="ECO:0000313" key="2">
    <source>
        <dbReference type="EMBL" id="QQK06112.1"/>
    </source>
</evidence>
<dbReference type="AlphaFoldDB" id="A0A7T6VLG0"/>
<organism evidence="2 3">
    <name type="scientific">Burkholderia anthina</name>
    <dbReference type="NCBI Taxonomy" id="179879"/>
    <lineage>
        <taxon>Bacteria</taxon>
        <taxon>Pseudomonadati</taxon>
        <taxon>Pseudomonadota</taxon>
        <taxon>Betaproteobacteria</taxon>
        <taxon>Burkholderiales</taxon>
        <taxon>Burkholderiaceae</taxon>
        <taxon>Burkholderia</taxon>
        <taxon>Burkholderia cepacia complex</taxon>
    </lineage>
</organism>
<dbReference type="EMBL" id="CP066770">
    <property type="protein sequence ID" value="QQK06112.1"/>
    <property type="molecule type" value="Genomic_DNA"/>
</dbReference>
<dbReference type="Proteomes" id="UP000596205">
    <property type="component" value="Chromosome 2"/>
</dbReference>
<feature type="signal peptide" evidence="1">
    <location>
        <begin position="1"/>
        <end position="29"/>
    </location>
</feature>
<accession>A0A7T6VLG0</accession>
<evidence type="ECO:0000256" key="1">
    <source>
        <dbReference type="SAM" id="SignalP"/>
    </source>
</evidence>
<protein>
    <submittedName>
        <fullName evidence="2">2-oxoglutarate dehydrogenase</fullName>
    </submittedName>
</protein>
<dbReference type="KEGG" id="bann:JFN94_19855"/>
<sequence>MRAIMSLIQLMRRMSPLIVVGAVTSSAYALPPQAVAPVKLPQGGRGVDGPFFPSTRVAPVLPSTGATLQQQAQRRVDARLGGNTVLSNGAAVTKAQAQSDGLGFVAKHFDEIDTKHTGRVTMSDVKQFIQQRQAAAQQEQQE</sequence>
<name>A0A7T6VLG0_9BURK</name>
<keyword evidence="1" id="KW-0732">Signal</keyword>